<protein>
    <submittedName>
        <fullName evidence="2">Uncharacterized protein</fullName>
    </submittedName>
</protein>
<keyword evidence="3" id="KW-1185">Reference proteome</keyword>
<evidence type="ECO:0000313" key="2">
    <source>
        <dbReference type="EMBL" id="OMO50897.1"/>
    </source>
</evidence>
<sequence>MALLASAVLPPPSKIKVNPGTGQAIQTPAFFSAPSEFAIKWPPSNLSKTSPESNNGAVWGSK</sequence>
<dbReference type="EMBL" id="AWWV01016012">
    <property type="protein sequence ID" value="OMO50897.1"/>
    <property type="molecule type" value="Genomic_DNA"/>
</dbReference>
<name>A0A1R3FYH4_COCAP</name>
<gene>
    <name evidence="2" type="ORF">CCACVL1_30165</name>
</gene>
<reference evidence="2 3" key="1">
    <citation type="submission" date="2013-09" db="EMBL/GenBank/DDBJ databases">
        <title>Corchorus capsularis genome sequencing.</title>
        <authorList>
            <person name="Alam M."/>
            <person name="Haque M.S."/>
            <person name="Islam M.S."/>
            <person name="Emdad E.M."/>
            <person name="Islam M.M."/>
            <person name="Ahmed B."/>
            <person name="Halim A."/>
            <person name="Hossen Q.M.M."/>
            <person name="Hossain M.Z."/>
            <person name="Ahmed R."/>
            <person name="Khan M.M."/>
            <person name="Islam R."/>
            <person name="Rashid M.M."/>
            <person name="Khan S.A."/>
            <person name="Rahman M.S."/>
            <person name="Alam M."/>
        </authorList>
    </citation>
    <scope>NUCLEOTIDE SEQUENCE [LARGE SCALE GENOMIC DNA]</scope>
    <source>
        <strain evidence="3">cv. CVL-1</strain>
        <tissue evidence="2">Whole seedling</tissue>
    </source>
</reference>
<dbReference type="Proteomes" id="UP000188268">
    <property type="component" value="Unassembled WGS sequence"/>
</dbReference>
<dbReference type="Gramene" id="OMO50897">
    <property type="protein sequence ID" value="OMO50897"/>
    <property type="gene ID" value="CCACVL1_30165"/>
</dbReference>
<evidence type="ECO:0000313" key="3">
    <source>
        <dbReference type="Proteomes" id="UP000188268"/>
    </source>
</evidence>
<feature type="region of interest" description="Disordered" evidence="1">
    <location>
        <begin position="42"/>
        <end position="62"/>
    </location>
</feature>
<evidence type="ECO:0000256" key="1">
    <source>
        <dbReference type="SAM" id="MobiDB-lite"/>
    </source>
</evidence>
<comment type="caution">
    <text evidence="2">The sequence shown here is derived from an EMBL/GenBank/DDBJ whole genome shotgun (WGS) entry which is preliminary data.</text>
</comment>
<accession>A0A1R3FYH4</accession>
<organism evidence="2 3">
    <name type="scientific">Corchorus capsularis</name>
    <name type="common">Jute</name>
    <dbReference type="NCBI Taxonomy" id="210143"/>
    <lineage>
        <taxon>Eukaryota</taxon>
        <taxon>Viridiplantae</taxon>
        <taxon>Streptophyta</taxon>
        <taxon>Embryophyta</taxon>
        <taxon>Tracheophyta</taxon>
        <taxon>Spermatophyta</taxon>
        <taxon>Magnoliopsida</taxon>
        <taxon>eudicotyledons</taxon>
        <taxon>Gunneridae</taxon>
        <taxon>Pentapetalae</taxon>
        <taxon>rosids</taxon>
        <taxon>malvids</taxon>
        <taxon>Malvales</taxon>
        <taxon>Malvaceae</taxon>
        <taxon>Grewioideae</taxon>
        <taxon>Apeibeae</taxon>
        <taxon>Corchorus</taxon>
    </lineage>
</organism>
<dbReference type="AlphaFoldDB" id="A0A1R3FYH4"/>
<proteinExistence type="predicted"/>
<feature type="compositionally biased region" description="Polar residues" evidence="1">
    <location>
        <begin position="44"/>
        <end position="56"/>
    </location>
</feature>